<dbReference type="InterPro" id="IPR037094">
    <property type="entry name" value="Glyco_hydro_38_cen_sf"/>
</dbReference>
<dbReference type="Proteomes" id="UP000548423">
    <property type="component" value="Unassembled WGS sequence"/>
</dbReference>
<dbReference type="Gene3D" id="1.20.1270.50">
    <property type="entry name" value="Glycoside hydrolase family 38, central domain"/>
    <property type="match status" value="1"/>
</dbReference>
<evidence type="ECO:0000256" key="4">
    <source>
        <dbReference type="ARBA" id="ARBA00023295"/>
    </source>
</evidence>
<dbReference type="InterPro" id="IPR000602">
    <property type="entry name" value="Glyco_hydro_38_N"/>
</dbReference>
<dbReference type="InterPro" id="IPR041509">
    <property type="entry name" value="GH38_beta-1"/>
</dbReference>
<evidence type="ECO:0000256" key="3">
    <source>
        <dbReference type="ARBA" id="ARBA00022801"/>
    </source>
</evidence>
<sequence>MKKKSVHIISHTHWDREWYLPFEKHHVLLCKLMDQLVATLDKDENFKSFHLDGQTIILDDYLQFRPEIKEKLQRFIDEGRIHIGPWYILQDEFLTSSEANIRNLQIGLKDAAKWSTKVSKLGYFPDSFGNMGQAPQILQQAGIHTAVFGRGVKPTGFNNTVSDAEDYESPYSEMTWQAPDGSTVLGILFANWYSNGNEIPVDREKAQTFWKRKIADAEKYAATPHLLMMNGCDHQPVQTDLSEAIKVAQELYPDYEFIHSDFNHYINQVDQALPENLKVVGGELRSQHTDGWGTLVNTASSRIYLKQLNQLGQTMLEKVAEPLASIAYLSGETYPHHLFSYAWKTLMQNHPHDSICGCSVDEVHREMVTRFDKSRHVAEMIVDDSAAAITAQIYTNLFRQYGEDALPFTVFNTSGWKRTGVVTVEIDLERQYYAKGVNKAELLNIQTNNRSLMDEHGNDYPYEITDLGLQFGYDLPNDKFRQPYMARKVSVTFQANDVPGLGYKTFAFVKAAKSEKLDHHTLVNNAREIENEFIRMNVEDNGSLTVTDKKSGKVFTNLCVYEDSGDIGNEYMYRQPNGETALTTENIKAEVRLIKDTPFAAAFEIIHHWELPAGASEQLELEQSQLVWFTARKSQRVQETTPFTIKTIVNLEKDGKGIDVTTSFDNQVTDHRLRVLFPTEITTDCHYADSIFEAAKRDNLPSSEWKNPSNCQHQQAFVSVHDEKSGLTIANKGLNEYEILRDGKNTIAITILRAVRELGDWGYFPTPEAQCLGKQTIQFKIIPHGEDAYQEAYQFQIPWVAKQTDLHDGKLPLTHKGVEWSGAKLAFSSMKTAEETGDVMLRWYNLSADQETLSFQPHFSTEKAYKSDILEQEGTRKLANEVSVDKYEIITVGLKKKGNIH</sequence>
<dbReference type="Pfam" id="PF09261">
    <property type="entry name" value="Alpha-mann_mid"/>
    <property type="match status" value="1"/>
</dbReference>
<organism evidence="6 7">
    <name type="scientific">Neobacillus niacini</name>
    <dbReference type="NCBI Taxonomy" id="86668"/>
    <lineage>
        <taxon>Bacteria</taxon>
        <taxon>Bacillati</taxon>
        <taxon>Bacillota</taxon>
        <taxon>Bacilli</taxon>
        <taxon>Bacillales</taxon>
        <taxon>Bacillaceae</taxon>
        <taxon>Neobacillus</taxon>
    </lineage>
</organism>
<dbReference type="GO" id="GO:0009313">
    <property type="term" value="P:oligosaccharide catabolic process"/>
    <property type="evidence" value="ECO:0007669"/>
    <property type="project" value="TreeGrafter"/>
</dbReference>
<accession>A0A852T7F0</accession>
<comment type="caution">
    <text evidence="6">The sequence shown here is derived from an EMBL/GenBank/DDBJ whole genome shotgun (WGS) entry which is preliminary data.</text>
</comment>
<evidence type="ECO:0000313" key="6">
    <source>
        <dbReference type="EMBL" id="NYE03468.1"/>
    </source>
</evidence>
<keyword evidence="3 6" id="KW-0378">Hydrolase</keyword>
<dbReference type="Pfam" id="PF01074">
    <property type="entry name" value="Glyco_hydro_38N"/>
    <property type="match status" value="1"/>
</dbReference>
<dbReference type="SUPFAM" id="SSF74650">
    <property type="entry name" value="Galactose mutarotase-like"/>
    <property type="match status" value="1"/>
</dbReference>
<comment type="similarity">
    <text evidence="1">Belongs to the glycosyl hydrolase 38 family.</text>
</comment>
<dbReference type="GO" id="GO:0004559">
    <property type="term" value="F:alpha-mannosidase activity"/>
    <property type="evidence" value="ECO:0007669"/>
    <property type="project" value="UniProtKB-EC"/>
</dbReference>
<dbReference type="GO" id="GO:0046872">
    <property type="term" value="F:metal ion binding"/>
    <property type="evidence" value="ECO:0007669"/>
    <property type="project" value="UniProtKB-KW"/>
</dbReference>
<evidence type="ECO:0000259" key="5">
    <source>
        <dbReference type="SMART" id="SM00872"/>
    </source>
</evidence>
<dbReference type="Gene3D" id="3.20.110.10">
    <property type="entry name" value="Glycoside hydrolase 38, N terminal domain"/>
    <property type="match status" value="1"/>
</dbReference>
<name>A0A852T7F0_9BACI</name>
<dbReference type="Gene3D" id="2.60.40.2220">
    <property type="match status" value="1"/>
</dbReference>
<dbReference type="InterPro" id="IPR011682">
    <property type="entry name" value="Glyco_hydro_38_C"/>
</dbReference>
<dbReference type="InterPro" id="IPR011330">
    <property type="entry name" value="Glyco_hydro/deAcase_b/a-brl"/>
</dbReference>
<dbReference type="Gene3D" id="2.70.98.30">
    <property type="entry name" value="Golgi alpha-mannosidase II, domain 4"/>
    <property type="match status" value="1"/>
</dbReference>
<dbReference type="PANTHER" id="PTHR46017">
    <property type="entry name" value="ALPHA-MANNOSIDASE 2C1"/>
    <property type="match status" value="1"/>
</dbReference>
<dbReference type="InterPro" id="IPR028995">
    <property type="entry name" value="Glyco_hydro_57/38_cen_sf"/>
</dbReference>
<dbReference type="Pfam" id="PF17677">
    <property type="entry name" value="Glyco_hydro38C2"/>
    <property type="match status" value="1"/>
</dbReference>
<reference evidence="7" key="1">
    <citation type="submission" date="2020-07" db="EMBL/GenBank/DDBJ databases">
        <authorList>
            <person name="Partida-Martinez L."/>
            <person name="Huntemann M."/>
            <person name="Clum A."/>
            <person name="Wang J."/>
            <person name="Palaniappan K."/>
            <person name="Ritter S."/>
            <person name="Chen I.-M."/>
            <person name="Stamatis D."/>
            <person name="Reddy T."/>
            <person name="O'Malley R."/>
            <person name="Daum C."/>
            <person name="Shapiro N."/>
            <person name="Ivanova N."/>
            <person name="Kyrpides N."/>
            <person name="Woyke T."/>
        </authorList>
    </citation>
    <scope>NUCLEOTIDE SEQUENCE [LARGE SCALE GENOMIC DNA]</scope>
    <source>
        <strain evidence="7">AT2.8</strain>
    </source>
</reference>
<dbReference type="InterPro" id="IPR027291">
    <property type="entry name" value="Glyco_hydro_38_N_sf"/>
</dbReference>
<dbReference type="SMART" id="SM00872">
    <property type="entry name" value="Alpha-mann_mid"/>
    <property type="match status" value="1"/>
</dbReference>
<dbReference type="CDD" id="cd10814">
    <property type="entry name" value="GH38N_AMII_SpGH38_like"/>
    <property type="match status" value="1"/>
</dbReference>
<dbReference type="Pfam" id="PF18438">
    <property type="entry name" value="Glyco_hydro_38"/>
    <property type="match status" value="1"/>
</dbReference>
<dbReference type="InterPro" id="IPR015341">
    <property type="entry name" value="Glyco_hydro_38_cen"/>
</dbReference>
<dbReference type="InterPro" id="IPR011013">
    <property type="entry name" value="Gal_mutarotase_sf_dom"/>
</dbReference>
<dbReference type="SUPFAM" id="SSF88713">
    <property type="entry name" value="Glycoside hydrolase/deacetylase"/>
    <property type="match status" value="1"/>
</dbReference>
<dbReference type="InterPro" id="IPR041147">
    <property type="entry name" value="GH38_C"/>
</dbReference>
<reference evidence="7" key="2">
    <citation type="submission" date="2020-08" db="EMBL/GenBank/DDBJ databases">
        <title>The Agave Microbiome: Exploring the role of microbial communities in plant adaptations to desert environments.</title>
        <authorList>
            <person name="Partida-Martinez L.P."/>
        </authorList>
    </citation>
    <scope>NUCLEOTIDE SEQUENCE [LARGE SCALE GENOMIC DNA]</scope>
    <source>
        <strain evidence="7">AT2.8</strain>
    </source>
</reference>
<dbReference type="AlphaFoldDB" id="A0A852T7F0"/>
<evidence type="ECO:0000256" key="2">
    <source>
        <dbReference type="ARBA" id="ARBA00022723"/>
    </source>
</evidence>
<keyword evidence="4 6" id="KW-0326">Glycosidase</keyword>
<protein>
    <submittedName>
        <fullName evidence="6">Alpha-mannosidase</fullName>
        <ecNumber evidence="6">3.2.1.24</ecNumber>
    </submittedName>
</protein>
<dbReference type="PANTHER" id="PTHR46017:SF2">
    <property type="entry name" value="MANNOSYLGLYCERATE HYDROLASE"/>
    <property type="match status" value="1"/>
</dbReference>
<dbReference type="EMBL" id="JACCBX010000001">
    <property type="protein sequence ID" value="NYE03468.1"/>
    <property type="molecule type" value="Genomic_DNA"/>
</dbReference>
<dbReference type="Pfam" id="PF07748">
    <property type="entry name" value="Glyco_hydro_38C"/>
    <property type="match status" value="1"/>
</dbReference>
<keyword evidence="2" id="KW-0479">Metal-binding</keyword>
<evidence type="ECO:0000256" key="1">
    <source>
        <dbReference type="ARBA" id="ARBA00009792"/>
    </source>
</evidence>
<evidence type="ECO:0000313" key="7">
    <source>
        <dbReference type="Proteomes" id="UP000548423"/>
    </source>
</evidence>
<dbReference type="SUPFAM" id="SSF88688">
    <property type="entry name" value="Families 57/38 glycoside transferase middle domain"/>
    <property type="match status" value="1"/>
</dbReference>
<feature type="domain" description="Glycoside hydrolase family 38 central" evidence="5">
    <location>
        <begin position="298"/>
        <end position="371"/>
    </location>
</feature>
<dbReference type="Gene3D" id="2.60.40.2210">
    <property type="match status" value="1"/>
</dbReference>
<gene>
    <name evidence="6" type="ORF">F4694_000187</name>
</gene>
<dbReference type="GO" id="GO:0030246">
    <property type="term" value="F:carbohydrate binding"/>
    <property type="evidence" value="ECO:0007669"/>
    <property type="project" value="InterPro"/>
</dbReference>
<dbReference type="EC" id="3.2.1.24" evidence="6"/>
<proteinExistence type="inferred from homology"/>
<dbReference type="GO" id="GO:0006013">
    <property type="term" value="P:mannose metabolic process"/>
    <property type="evidence" value="ECO:0007669"/>
    <property type="project" value="InterPro"/>
</dbReference>